<proteinExistence type="predicted"/>
<dbReference type="WBParaSite" id="PSAMB.scaffold2740size21555.g19050.t1">
    <property type="protein sequence ID" value="PSAMB.scaffold2740size21555.g19050.t1"/>
    <property type="gene ID" value="PSAMB.scaffold2740size21555.g19050"/>
</dbReference>
<accession>A0A914VYG0</accession>
<reference evidence="2" key="1">
    <citation type="submission" date="2022-11" db="UniProtKB">
        <authorList>
            <consortium name="WormBaseParasite"/>
        </authorList>
    </citation>
    <scope>IDENTIFICATION</scope>
</reference>
<organism evidence="1 2">
    <name type="scientific">Plectus sambesii</name>
    <dbReference type="NCBI Taxonomy" id="2011161"/>
    <lineage>
        <taxon>Eukaryota</taxon>
        <taxon>Metazoa</taxon>
        <taxon>Ecdysozoa</taxon>
        <taxon>Nematoda</taxon>
        <taxon>Chromadorea</taxon>
        <taxon>Plectida</taxon>
        <taxon>Plectina</taxon>
        <taxon>Plectoidea</taxon>
        <taxon>Plectidae</taxon>
        <taxon>Plectus</taxon>
    </lineage>
</organism>
<dbReference type="Proteomes" id="UP000887566">
    <property type="component" value="Unplaced"/>
</dbReference>
<dbReference type="AlphaFoldDB" id="A0A914VYG0"/>
<sequence length="179" mass="20623">MNLTQRTSIEEIPVEMVAPIQRRLKLRSYRSENMTNAIERFKAGEFSSIRKVAKECGVALETLRERIVKGDAIKTWWRHALSHDDETDLVSYLQWCARVAQPLTKREVIVRASKIFQLRAAEVPGASQANLTRILSQKWWRMFARRHPELRIGKASLINAGCATVEPTAICNYFQLLQQ</sequence>
<name>A0A914VYG0_9BILA</name>
<evidence type="ECO:0000313" key="2">
    <source>
        <dbReference type="WBParaSite" id="PSAMB.scaffold2740size21555.g19050.t1"/>
    </source>
</evidence>
<evidence type="ECO:0000313" key="1">
    <source>
        <dbReference type="Proteomes" id="UP000887566"/>
    </source>
</evidence>
<keyword evidence="1" id="KW-1185">Reference proteome</keyword>
<protein>
    <submittedName>
        <fullName evidence="2">HTH CENPB-type domain-containing protein</fullName>
    </submittedName>
</protein>